<organism evidence="1 2">
    <name type="scientific">Corallococcus caeni</name>
    <dbReference type="NCBI Taxonomy" id="3082388"/>
    <lineage>
        <taxon>Bacteria</taxon>
        <taxon>Pseudomonadati</taxon>
        <taxon>Myxococcota</taxon>
        <taxon>Myxococcia</taxon>
        <taxon>Myxococcales</taxon>
        <taxon>Cystobacterineae</taxon>
        <taxon>Myxococcaceae</taxon>
        <taxon>Corallococcus</taxon>
    </lineage>
</organism>
<evidence type="ECO:0000313" key="1">
    <source>
        <dbReference type="EMBL" id="GMU10199.1"/>
    </source>
</evidence>
<proteinExistence type="predicted"/>
<sequence>MKILERSLPLFKPVRANDTVANKVQSTVGKAADAYSKKMVEGGKRFSQGVDEFVRSTPDKVQGTIVKAADAYSKMMIEGGKQFGHGVDEFLRSAPDKAKLIPQHLGLGNQPDLKFDGHFVGARGQTFPPGTPLKNVPGVMPRNNPNPSETVIYINGILNDRTDQSRTLQSLADTTNSKAIGIHNSTRGIGPDLFQAMRDRSGKGVNPPVDTLADTVHAELKAGRSVHLMAHSQGAIVTSRALSDVARRLRMEDGLSPSEVDKKMAQLKVETFGGAANAYPSGPRYVHYVNDADPVASTFGLSKSHANEPGKGAVVHHFREGSKLDFSLESTHSIVGVYLKNRVSFSEAREGRFN</sequence>
<protein>
    <recommendedName>
        <fullName evidence="3">Alpha/beta hydrolase</fullName>
    </recommendedName>
</protein>
<dbReference type="SUPFAM" id="SSF53474">
    <property type="entry name" value="alpha/beta-Hydrolases"/>
    <property type="match status" value="1"/>
</dbReference>
<keyword evidence="2" id="KW-1185">Reference proteome</keyword>
<gene>
    <name evidence="1" type="ORF">ASNO1_64530</name>
</gene>
<comment type="caution">
    <text evidence="1">The sequence shown here is derived from an EMBL/GenBank/DDBJ whole genome shotgun (WGS) entry which is preliminary data.</text>
</comment>
<name>A0ABQ6R2W6_9BACT</name>
<dbReference type="Proteomes" id="UP001342631">
    <property type="component" value="Unassembled WGS sequence"/>
</dbReference>
<accession>A0ABQ6R2W6</accession>
<dbReference type="RefSeq" id="WP_338281263.1">
    <property type="nucleotide sequence ID" value="NZ_BTTX01000007.1"/>
</dbReference>
<evidence type="ECO:0000313" key="2">
    <source>
        <dbReference type="Proteomes" id="UP001342631"/>
    </source>
</evidence>
<dbReference type="InterPro" id="IPR029058">
    <property type="entry name" value="AB_hydrolase_fold"/>
</dbReference>
<reference evidence="1 2" key="1">
    <citation type="journal article" date="2024" name="Arch. Microbiol.">
        <title>Corallococcus caeni sp. nov., a novel myxobacterium isolated from activated sludge.</title>
        <authorList>
            <person name="Tomita S."/>
            <person name="Nakai R."/>
            <person name="Kuroda K."/>
            <person name="Kurashita H."/>
            <person name="Hatamoto M."/>
            <person name="Yamaguchi T."/>
            <person name="Narihiro T."/>
        </authorList>
    </citation>
    <scope>NUCLEOTIDE SEQUENCE [LARGE SCALE GENOMIC DNA]</scope>
    <source>
        <strain evidence="1 2">NO1</strain>
    </source>
</reference>
<dbReference type="PANTHER" id="PTHR42044:SF2">
    <property type="entry name" value="DUF676 DOMAIN-CONTAINING PROTEIN"/>
    <property type="match status" value="1"/>
</dbReference>
<dbReference type="PANTHER" id="PTHR42044">
    <property type="entry name" value="DUF676 DOMAIN-CONTAINING PROTEIN-RELATED"/>
    <property type="match status" value="1"/>
</dbReference>
<evidence type="ECO:0008006" key="3">
    <source>
        <dbReference type="Google" id="ProtNLM"/>
    </source>
</evidence>
<dbReference type="EMBL" id="BTTX01000007">
    <property type="protein sequence ID" value="GMU10199.1"/>
    <property type="molecule type" value="Genomic_DNA"/>
</dbReference>